<dbReference type="PANTHER" id="PTHR43056">
    <property type="entry name" value="PEPTIDASE S9 PROLYL OLIGOPEPTIDASE"/>
    <property type="match status" value="1"/>
</dbReference>
<dbReference type="PANTHER" id="PTHR43056:SF5">
    <property type="entry name" value="PEPTIDASE S9 PROLYL OLIGOPEPTIDASE CATALYTIC DOMAIN-CONTAINING PROTEIN"/>
    <property type="match status" value="1"/>
</dbReference>
<dbReference type="GO" id="GO:0006508">
    <property type="term" value="P:proteolysis"/>
    <property type="evidence" value="ECO:0007669"/>
    <property type="project" value="InterPro"/>
</dbReference>
<feature type="compositionally biased region" description="Low complexity" evidence="1">
    <location>
        <begin position="1"/>
        <end position="13"/>
    </location>
</feature>
<evidence type="ECO:0000313" key="4">
    <source>
        <dbReference type="Proteomes" id="UP000663801"/>
    </source>
</evidence>
<dbReference type="Gene3D" id="3.40.50.1820">
    <property type="entry name" value="alpha/beta hydrolase"/>
    <property type="match status" value="1"/>
</dbReference>
<comment type="caution">
    <text evidence="3">The sequence shown here is derived from an EMBL/GenBank/DDBJ whole genome shotgun (WGS) entry which is preliminary data.</text>
</comment>
<evidence type="ECO:0000313" key="3">
    <source>
        <dbReference type="EMBL" id="MBM9474991.1"/>
    </source>
</evidence>
<organism evidence="3 4">
    <name type="scientific">Nakamurella flavida</name>
    <dbReference type="NCBI Taxonomy" id="363630"/>
    <lineage>
        <taxon>Bacteria</taxon>
        <taxon>Bacillati</taxon>
        <taxon>Actinomycetota</taxon>
        <taxon>Actinomycetes</taxon>
        <taxon>Nakamurellales</taxon>
        <taxon>Nakamurellaceae</taxon>
        <taxon>Nakamurella</taxon>
    </lineage>
</organism>
<dbReference type="InterPro" id="IPR001375">
    <property type="entry name" value="Peptidase_S9_cat"/>
</dbReference>
<accession>A0A939C1H8</accession>
<evidence type="ECO:0000256" key="1">
    <source>
        <dbReference type="SAM" id="MobiDB-lite"/>
    </source>
</evidence>
<dbReference type="EMBL" id="JAERWL010000002">
    <property type="protein sequence ID" value="MBM9474991.1"/>
    <property type="molecule type" value="Genomic_DNA"/>
</dbReference>
<dbReference type="RefSeq" id="WP_205255151.1">
    <property type="nucleotide sequence ID" value="NZ_BAAAPV010000001.1"/>
</dbReference>
<feature type="domain" description="Peptidase S9 prolyl oligopeptidase catalytic" evidence="2">
    <location>
        <begin position="460"/>
        <end position="662"/>
    </location>
</feature>
<feature type="region of interest" description="Disordered" evidence="1">
    <location>
        <begin position="159"/>
        <end position="179"/>
    </location>
</feature>
<dbReference type="InterPro" id="IPR029058">
    <property type="entry name" value="AB_hydrolase_fold"/>
</dbReference>
<dbReference type="SUPFAM" id="SSF53474">
    <property type="entry name" value="alpha/beta-Hydrolases"/>
    <property type="match status" value="1"/>
</dbReference>
<dbReference type="AlphaFoldDB" id="A0A939C1H8"/>
<sequence>MSNHDTPAAGTPAPTVPPGSWPSPLSAADAVAAGRALEGVAVAGTAVWWSEGRPEENGRIVVCRTEGGRVQDLVPAPWNVRSRVHEYGGRSWLPVPRDGAAGWDLVFVELSDQRVYRLDPDDPTGTPWPLTPAPAAGAGLRYVDPSLDPSRSRVLAVREEHLPESPTPGSPDDDGHDGRRIRRTIVGIPLDGCGASDPDLVEDVLRDVPRADFLAGPRVDPTGTHLLWSSWDHPAMPWDSTVLHLAGIGASGRATGARALAGGAGVSVIDADFVPAHDGRVLVVAQSDGTGWWQPHLLDPHTGSTTALTTRAADFATPPWTAGWRSWVRRPSGDLVVTPGGCPALLPISLVEASPLDPSWTECLDLAAGMDGPVAAIVAADRAPTAVVTLDPEGGHTVLRTATDTTPDPAWLPTPEPRTVQGVHVVVYPPTHPDHRAAPGTSPTIVLVHGGPTASHARALSLRTAYFTSRGFTVVGLDHRGSTGYGRAYRDALRGNWARLDIDDAITVGRALLADGTAGSVVISGGSAGGLTVLGTLTTADQPFAAGTSSYGIGDLVALAEDTHDFESRYLDSLLGSDPAVWRERSPLTRAADLSTPVLLLQGGLDPVVPPAQAEAFAAVCRERGVPHALVMFPQESHGFRAGPARIAALEAELSFYGQILGFPTPGVPRVPLVSGAGSGQAE</sequence>
<dbReference type="InterPro" id="IPR050585">
    <property type="entry name" value="Xaa-Pro_dipeptidyl-ppase/CocE"/>
</dbReference>
<protein>
    <submittedName>
        <fullName evidence="3">S9 family peptidase</fullName>
    </submittedName>
</protein>
<evidence type="ECO:0000259" key="2">
    <source>
        <dbReference type="Pfam" id="PF00326"/>
    </source>
</evidence>
<dbReference type="GO" id="GO:0008236">
    <property type="term" value="F:serine-type peptidase activity"/>
    <property type="evidence" value="ECO:0007669"/>
    <property type="project" value="InterPro"/>
</dbReference>
<name>A0A939C1H8_9ACTN</name>
<feature type="region of interest" description="Disordered" evidence="1">
    <location>
        <begin position="1"/>
        <end position="22"/>
    </location>
</feature>
<keyword evidence="4" id="KW-1185">Reference proteome</keyword>
<dbReference type="Pfam" id="PF00326">
    <property type="entry name" value="Peptidase_S9"/>
    <property type="match status" value="1"/>
</dbReference>
<reference evidence="3" key="1">
    <citation type="submission" date="2021-01" db="EMBL/GenBank/DDBJ databases">
        <title>KCTC 19127 draft genome.</title>
        <authorList>
            <person name="An D."/>
        </authorList>
    </citation>
    <scope>NUCLEOTIDE SEQUENCE</scope>
    <source>
        <strain evidence="3">KCTC 19127</strain>
    </source>
</reference>
<proteinExistence type="predicted"/>
<dbReference type="Proteomes" id="UP000663801">
    <property type="component" value="Unassembled WGS sequence"/>
</dbReference>
<gene>
    <name evidence="3" type="ORF">JL107_00900</name>
</gene>
<dbReference type="SUPFAM" id="SSF69322">
    <property type="entry name" value="Tricorn protease domain 2"/>
    <property type="match status" value="1"/>
</dbReference>